<organism evidence="3 4">
    <name type="scientific">Ooceraea biroi</name>
    <name type="common">Clonal raider ant</name>
    <name type="synonym">Cerapachys biroi</name>
    <dbReference type="NCBI Taxonomy" id="2015173"/>
    <lineage>
        <taxon>Eukaryota</taxon>
        <taxon>Metazoa</taxon>
        <taxon>Ecdysozoa</taxon>
        <taxon>Arthropoda</taxon>
        <taxon>Hexapoda</taxon>
        <taxon>Insecta</taxon>
        <taxon>Pterygota</taxon>
        <taxon>Neoptera</taxon>
        <taxon>Endopterygota</taxon>
        <taxon>Hymenoptera</taxon>
        <taxon>Apocrita</taxon>
        <taxon>Aculeata</taxon>
        <taxon>Formicoidea</taxon>
        <taxon>Formicidae</taxon>
        <taxon>Dorylinae</taxon>
        <taxon>Ooceraea</taxon>
    </lineage>
</organism>
<reference evidence="3 4" key="1">
    <citation type="journal article" date="2014" name="Curr. Biol.">
        <title>The genome of the clonal raider ant Cerapachys biroi.</title>
        <authorList>
            <person name="Oxley P.R."/>
            <person name="Ji L."/>
            <person name="Fetter-Pruneda I."/>
            <person name="McKenzie S.K."/>
            <person name="Li C."/>
            <person name="Hu H."/>
            <person name="Zhang G."/>
            <person name="Kronauer D.J."/>
        </authorList>
    </citation>
    <scope>NUCLEOTIDE SEQUENCE [LARGE SCALE GENOMIC DNA]</scope>
</reference>
<dbReference type="GO" id="GO:0034551">
    <property type="term" value="P:mitochondrial respiratory chain complex III assembly"/>
    <property type="evidence" value="ECO:0007669"/>
    <property type="project" value="TreeGrafter"/>
</dbReference>
<dbReference type="InterPro" id="IPR007129">
    <property type="entry name" value="Ubiqinol_cyt_c_chaperone_CPB3"/>
</dbReference>
<feature type="domain" description="Ubiquinol-cytochrome c chaperone" evidence="2">
    <location>
        <begin position="109"/>
        <end position="246"/>
    </location>
</feature>
<dbReference type="Proteomes" id="UP000053097">
    <property type="component" value="Unassembled WGS sequence"/>
</dbReference>
<dbReference type="Pfam" id="PF03981">
    <property type="entry name" value="Ubiq_cyt_C_chap"/>
    <property type="match status" value="1"/>
</dbReference>
<dbReference type="AlphaFoldDB" id="A0A026WAL7"/>
<keyword evidence="4" id="KW-1185">Reference proteome</keyword>
<evidence type="ECO:0000256" key="1">
    <source>
        <dbReference type="ARBA" id="ARBA00006407"/>
    </source>
</evidence>
<name>A0A026WAL7_OOCBI</name>
<dbReference type="InterPro" id="IPR021150">
    <property type="entry name" value="Ubiq_cyt_c_chap"/>
</dbReference>
<sequence length="290" mass="33430">MFNAKMFAMRDARLFSSLKRTLQIYGDVGVARLLPVASAMHLLPEHRNVHTTSIRSTLPAVESMRPMGLFERFCNKTGLLDIQKYRHMALAYMVYENVMSQVDFPFFYKHFNMPDTYFSWFLVMELHVWMIMTRYMAEGKRGKFIRNHVVAAMWEDADARILNLGPTIPGKIKRKQVIELAQQFNAAIIGYDEGIQCDDRTLAGALWRRIFTLECNNPEHIETLVIYVRKQICLFDDLPSHEILKKPVFKLIDIKSLYWQCSLSGGMCANMCTSSASFSACRSVSANHCN</sequence>
<dbReference type="PANTHER" id="PTHR12184">
    <property type="entry name" value="UBIQUINOL-CYTOCHROME C REDUCTASE COMPLEX ASSEMBLY FACTOR 1 FAMILY MEMBER"/>
    <property type="match status" value="1"/>
</dbReference>
<gene>
    <name evidence="3" type="ORF">X777_07206</name>
</gene>
<dbReference type="STRING" id="2015173.A0A026WAL7"/>
<protein>
    <submittedName>
        <fullName evidence="3">Ubiquinol-cytochrome c reductase complex chaperone CBP3-like protein</fullName>
    </submittedName>
</protein>
<evidence type="ECO:0000259" key="2">
    <source>
        <dbReference type="Pfam" id="PF03981"/>
    </source>
</evidence>
<dbReference type="GO" id="GO:0005739">
    <property type="term" value="C:mitochondrion"/>
    <property type="evidence" value="ECO:0007669"/>
    <property type="project" value="TreeGrafter"/>
</dbReference>
<dbReference type="PANTHER" id="PTHR12184:SF1">
    <property type="entry name" value="UBIQUINOL-CYTOCHROME-C REDUCTASE COMPLEX ASSEMBLY FACTOR 1"/>
    <property type="match status" value="1"/>
</dbReference>
<dbReference type="OMA" id="CANMCTS"/>
<accession>A0A026WAL7</accession>
<proteinExistence type="inferred from homology"/>
<evidence type="ECO:0000313" key="4">
    <source>
        <dbReference type="Proteomes" id="UP000053097"/>
    </source>
</evidence>
<evidence type="ECO:0000313" key="3">
    <source>
        <dbReference type="EMBL" id="EZA53028.1"/>
    </source>
</evidence>
<comment type="similarity">
    <text evidence="1">Belongs to the CBP3 family.</text>
</comment>
<dbReference type="OrthoDB" id="4007at2759"/>
<dbReference type="EMBL" id="KK107295">
    <property type="protein sequence ID" value="EZA53028.1"/>
    <property type="molecule type" value="Genomic_DNA"/>
</dbReference>